<sequence>MYAFALPLVRARYKTSQWAQPYLKRNESVVGDRGLSISKVGSLTLEDVAVDFTWEEWQLLAPAQKALYRDVMLENYGNLVSVGYQASKPAALSRLERGEPWPVEDEVHSRLCPEMRKDDCLLQEDLQNQSCPKRMERCHEHNALGNVVYQSKSHCPLRQHHDILYLHGKTLKSNLSSISQNRNYEVKNPIKANVDGKFFLHAKHEEFHNESKLPECGIPMNTNSQIITCLGTQQINKHHVCTECGKAFIKKSRLIDHQRVHTGEKPHGCSVCGKAFSRKSRLTEHQKTHIGEKRYACIECNKVFPKKSRLLIHQKTHTGEKPYVCDDCGKGFVKKSRLINHQRVHTGEKPHGCSLDCGKGFIQKGNLIVHQRTHTGEKPYVCTECGKGFIQKGNLLIHQRTHTGEKPYVCTECGKGFSQKTCLVSHQRFHTGKTPFVCTECGKSCSHKSGLINHQRIHTGEKPYTCSDCGKAFRDKSCLNRHRRIHTGERPYGCNDCGKAFSHLSCLVNLLLQETLSFNDVAVDFTWEEWQLLAPAQKALYRDVMLENYSNLVSVGFQASTPEVLSKVNQGEPWTMDDEVHCRTRSEVWKMDGHLLEHLQNKRVEKRLEQWLEQNPLDSSGHQSRTLFRHSHDVFDLHGRSETSNSSLLSESPNCEIKSPAELPAGGKSCPHAAREPFHPELLSTKSQLMEHQHTKQRKKPHVCSECGKAFVKKSWLADHQNLHTGEKPHQCDLCGKAFFRKFQLTEHQRMHMGDKPYECAECGKAFLKKSGLNVHQKTHTGEKPFICSECGKGFIQKGNLMVHLRIHTGEKPYTCTECGKGFSQKTCLTAHQRIHTGMSPFVCGECGKTLSQKMGLIKHQRTHTGEKPFECSHCGKGFIEKPQLVIHQRIHTGEKPYRCSNCGKAFCHKSSLTKHKRTHTKEKRVNSVKVEKDSLESHDSCATEPKQEKTYIETVTMQGPAVAVQASLNIHGFLAQGNVVLVGEPVARYVPSGDGREFSQERNLMNVVSVVLPSVTNYVFFYVTGNM</sequence>
<reference evidence="1" key="1">
    <citation type="submission" date="2023-05" db="EMBL/GenBank/DDBJ databases">
        <authorList>
            <consortium name="ELIXIR-Norway"/>
        </authorList>
    </citation>
    <scope>NUCLEOTIDE SEQUENCE</scope>
</reference>
<proteinExistence type="predicted"/>
<dbReference type="Proteomes" id="UP001162501">
    <property type="component" value="Chromosome 17"/>
</dbReference>
<dbReference type="EMBL" id="OX596101">
    <property type="protein sequence ID" value="CAI9697945.1"/>
    <property type="molecule type" value="Genomic_DNA"/>
</dbReference>
<evidence type="ECO:0000313" key="2">
    <source>
        <dbReference type="Proteomes" id="UP001162501"/>
    </source>
</evidence>
<evidence type="ECO:0000313" key="1">
    <source>
        <dbReference type="EMBL" id="CAI9697945.1"/>
    </source>
</evidence>
<organism evidence="1 2">
    <name type="scientific">Rangifer tarandus platyrhynchus</name>
    <name type="common">Svalbard reindeer</name>
    <dbReference type="NCBI Taxonomy" id="3082113"/>
    <lineage>
        <taxon>Eukaryota</taxon>
        <taxon>Metazoa</taxon>
        <taxon>Chordata</taxon>
        <taxon>Craniata</taxon>
        <taxon>Vertebrata</taxon>
        <taxon>Euteleostomi</taxon>
        <taxon>Mammalia</taxon>
        <taxon>Eutheria</taxon>
        <taxon>Laurasiatheria</taxon>
        <taxon>Artiodactyla</taxon>
        <taxon>Ruminantia</taxon>
        <taxon>Pecora</taxon>
        <taxon>Cervidae</taxon>
        <taxon>Odocoileinae</taxon>
        <taxon>Rangifer</taxon>
    </lineage>
</organism>
<protein>
    <submittedName>
        <fullName evidence="1">Uncharacterized protein</fullName>
    </submittedName>
</protein>
<gene>
    <name evidence="1" type="ORF">MRATA1EN3_LOCUS9158</name>
</gene>
<name>A0ACB0EBF4_RANTA</name>
<accession>A0ACB0EBF4</accession>